<sequence>MEADRSGGGPNPNSGGSSGAGRNPNGPKAAPGPATSAAAAGVMAAAAAAGAMPGSSQARELQDGDSGMSLPGILHFIQYEWGRFQAEKYRWEAERDELRAQVAFLQGERKGQENMKQDLVRRIKMLEYALKQERAKHQKLKTGNDQSPGDKKPETEADQLPNGPAESDSEPANQMSWKEGRQLLRKYLEEVGYSDTILDMRSKRVRSLLGRSSPEANGPAPIESSPEPEPRAGGESLLVRQIEEQIKRNAGKENSKEHLGSSVLDKIPFLHGCEDDDEDDSDEEDDFQGMATDCIDGPRKNKKSRVKSEPMTTDLDPEDEEDEDDSEDALSEFDFLGSGEDGEGAGEARISGDGRELENRRNKLQGMMSDFPPKPTPPPSVSGQARSGEGGALGFSSDVFIMDAVGGGDMNLGELADLTVANDNDLSMDMQDNRDEFKKTWNPRFTLRSHFDAIRALTFHPSQAVLLTASEDGTLKLWNLNKSMHSKKNAALDVEPIYTFRAHSGGLDGAVRCWKMPDLNVDPYDNYDPGIESSVLAGHEDSVWGLTFSAVHHRLASCSADGTIRIWDPQNSAPCLSVFNKEREHGTPTSVAFVATDPNQVVVSFDAGETLLYDLNAEQSIIALETQTKDGSELINRVVSHPSEPVSITAHENRTIRFMDNKTGKVVHSMVAHLDAVTCLTTDPNGTYLISGSHDCSVRLWMLDNRTCVQEITAHRKKHDEAIHDVAFHSSQPFIASAGADALAKIFV</sequence>
<dbReference type="SUPFAM" id="SSF50978">
    <property type="entry name" value="WD40 repeat-like"/>
    <property type="match status" value="1"/>
</dbReference>
<dbReference type="PROSITE" id="PS50082">
    <property type="entry name" value="WD_REPEATS_2"/>
    <property type="match status" value="3"/>
</dbReference>
<keyword evidence="4" id="KW-0597">Phosphoprotein</keyword>
<organism evidence="12 13">
    <name type="scientific">Pogonophryne albipinna</name>
    <dbReference type="NCBI Taxonomy" id="1090488"/>
    <lineage>
        <taxon>Eukaryota</taxon>
        <taxon>Metazoa</taxon>
        <taxon>Chordata</taxon>
        <taxon>Craniata</taxon>
        <taxon>Vertebrata</taxon>
        <taxon>Euteleostomi</taxon>
        <taxon>Actinopterygii</taxon>
        <taxon>Neopterygii</taxon>
        <taxon>Teleostei</taxon>
        <taxon>Neoteleostei</taxon>
        <taxon>Acanthomorphata</taxon>
        <taxon>Eupercaria</taxon>
        <taxon>Perciformes</taxon>
        <taxon>Notothenioidei</taxon>
        <taxon>Pogonophryne</taxon>
    </lineage>
</organism>
<proteinExistence type="inferred from homology"/>
<dbReference type="InterPro" id="IPR013258">
    <property type="entry name" value="Striatin_N"/>
</dbReference>
<keyword evidence="3" id="KW-0963">Cytoplasm</keyword>
<comment type="subcellular location">
    <subcellularLocation>
        <location evidence="1">Cytoplasm</location>
    </subcellularLocation>
</comment>
<evidence type="ECO:0000259" key="11">
    <source>
        <dbReference type="Pfam" id="PF08232"/>
    </source>
</evidence>
<feature type="region of interest" description="Disordered" evidence="10">
    <location>
        <begin position="208"/>
        <end position="389"/>
    </location>
</feature>
<keyword evidence="13" id="KW-1185">Reference proteome</keyword>
<dbReference type="Pfam" id="PF08232">
    <property type="entry name" value="Striatin"/>
    <property type="match status" value="1"/>
</dbReference>
<dbReference type="Proteomes" id="UP001219934">
    <property type="component" value="Unassembled WGS sequence"/>
</dbReference>
<dbReference type="InterPro" id="IPR020472">
    <property type="entry name" value="WD40_PAC1"/>
</dbReference>
<dbReference type="FunFam" id="1.20.5.300:FF:000001">
    <property type="entry name" value="striatin isoform X1"/>
    <property type="match status" value="1"/>
</dbReference>
<dbReference type="GO" id="GO:0030425">
    <property type="term" value="C:dendrite"/>
    <property type="evidence" value="ECO:0007669"/>
    <property type="project" value="TreeGrafter"/>
</dbReference>
<dbReference type="PROSITE" id="PS50294">
    <property type="entry name" value="WD_REPEATS_REGION"/>
    <property type="match status" value="3"/>
</dbReference>
<dbReference type="PANTHER" id="PTHR15653">
    <property type="entry name" value="STRIATIN"/>
    <property type="match status" value="1"/>
</dbReference>
<evidence type="ECO:0000256" key="8">
    <source>
        <dbReference type="ARBA" id="ARBA00023054"/>
    </source>
</evidence>
<dbReference type="InterPro" id="IPR001680">
    <property type="entry name" value="WD40_rpt"/>
</dbReference>
<dbReference type="InterPro" id="IPR019775">
    <property type="entry name" value="WD40_repeat_CS"/>
</dbReference>
<keyword evidence="6" id="KW-0677">Repeat</keyword>
<feature type="compositionally biased region" description="Gly residues" evidence="10">
    <location>
        <begin position="1"/>
        <end position="10"/>
    </location>
</feature>
<dbReference type="InterPro" id="IPR015943">
    <property type="entry name" value="WD40/YVTN_repeat-like_dom_sf"/>
</dbReference>
<dbReference type="GO" id="GO:0070016">
    <property type="term" value="F:armadillo repeat domain binding"/>
    <property type="evidence" value="ECO:0007669"/>
    <property type="project" value="TreeGrafter"/>
</dbReference>
<dbReference type="Gene3D" id="1.20.5.300">
    <property type="match status" value="1"/>
</dbReference>
<comment type="similarity">
    <text evidence="2">Belongs to the WD repeat striatin family.</text>
</comment>
<dbReference type="EMBL" id="JAPTMU010000011">
    <property type="protein sequence ID" value="KAJ4935498.1"/>
    <property type="molecule type" value="Genomic_DNA"/>
</dbReference>
<dbReference type="GO" id="GO:0005737">
    <property type="term" value="C:cytoplasm"/>
    <property type="evidence" value="ECO:0007669"/>
    <property type="project" value="UniProtKB-SubCell"/>
</dbReference>
<feature type="compositionally biased region" description="Acidic residues" evidence="10">
    <location>
        <begin position="274"/>
        <end position="287"/>
    </location>
</feature>
<evidence type="ECO:0000256" key="2">
    <source>
        <dbReference type="ARBA" id="ARBA00009616"/>
    </source>
</evidence>
<dbReference type="SMART" id="SM00320">
    <property type="entry name" value="WD40"/>
    <property type="match status" value="5"/>
</dbReference>
<feature type="region of interest" description="Disordered" evidence="10">
    <location>
        <begin position="1"/>
        <end position="67"/>
    </location>
</feature>
<dbReference type="PROSITE" id="PS00678">
    <property type="entry name" value="WD_REPEATS_1"/>
    <property type="match status" value="1"/>
</dbReference>
<evidence type="ECO:0000256" key="9">
    <source>
        <dbReference type="PROSITE-ProRule" id="PRU00221"/>
    </source>
</evidence>
<feature type="domain" description="Striatin N-terminal" evidence="11">
    <location>
        <begin position="69"/>
        <end position="198"/>
    </location>
</feature>
<feature type="compositionally biased region" description="Basic and acidic residues" evidence="10">
    <location>
        <begin position="350"/>
        <end position="361"/>
    </location>
</feature>
<dbReference type="PANTHER" id="PTHR15653:SF1">
    <property type="entry name" value="STRIATIN-4"/>
    <property type="match status" value="1"/>
</dbReference>
<accession>A0AAD6B2T1</accession>
<dbReference type="Gene3D" id="2.130.10.10">
    <property type="entry name" value="YVTN repeat-like/Quinoprotein amine dehydrogenase"/>
    <property type="match status" value="3"/>
</dbReference>
<evidence type="ECO:0000256" key="10">
    <source>
        <dbReference type="SAM" id="MobiDB-lite"/>
    </source>
</evidence>
<comment type="caution">
    <text evidence="12">The sequence shown here is derived from an EMBL/GenBank/DDBJ whole genome shotgun (WGS) entry which is preliminary data.</text>
</comment>
<feature type="region of interest" description="Disordered" evidence="10">
    <location>
        <begin position="134"/>
        <end position="178"/>
    </location>
</feature>
<feature type="compositionally biased region" description="Acidic residues" evidence="10">
    <location>
        <begin position="315"/>
        <end position="331"/>
    </location>
</feature>
<feature type="compositionally biased region" description="Basic and acidic residues" evidence="10">
    <location>
        <begin position="241"/>
        <end position="259"/>
    </location>
</feature>
<dbReference type="InterPro" id="IPR051488">
    <property type="entry name" value="WD_repeat_striatin"/>
</dbReference>
<feature type="compositionally biased region" description="Low complexity" evidence="10">
    <location>
        <begin position="11"/>
        <end position="58"/>
    </location>
</feature>
<dbReference type="GO" id="GO:0051721">
    <property type="term" value="F:protein phosphatase 2A binding"/>
    <property type="evidence" value="ECO:0007669"/>
    <property type="project" value="TreeGrafter"/>
</dbReference>
<dbReference type="PRINTS" id="PR00320">
    <property type="entry name" value="GPROTEINBRPT"/>
</dbReference>
<feature type="repeat" description="WD" evidence="9">
    <location>
        <begin position="536"/>
        <end position="568"/>
    </location>
</feature>
<name>A0AAD6B2T1_9TELE</name>
<evidence type="ECO:0000256" key="7">
    <source>
        <dbReference type="ARBA" id="ARBA00022860"/>
    </source>
</evidence>
<keyword evidence="5 9" id="KW-0853">WD repeat</keyword>
<feature type="repeat" description="WD" evidence="9">
    <location>
        <begin position="447"/>
        <end position="488"/>
    </location>
</feature>
<dbReference type="InterPro" id="IPR036322">
    <property type="entry name" value="WD40_repeat_dom_sf"/>
</dbReference>
<reference evidence="12" key="1">
    <citation type="submission" date="2022-11" db="EMBL/GenBank/DDBJ databases">
        <title>Chromosome-level genome of Pogonophryne albipinna.</title>
        <authorList>
            <person name="Jo E."/>
        </authorList>
    </citation>
    <scope>NUCLEOTIDE SEQUENCE</scope>
    <source>
        <strain evidence="12">SGF0006</strain>
        <tissue evidence="12">Muscle</tissue>
    </source>
</reference>
<dbReference type="FunFam" id="2.130.10.10:FF:000498">
    <property type="entry name" value="Striatin 3"/>
    <property type="match status" value="1"/>
</dbReference>
<evidence type="ECO:0000256" key="6">
    <source>
        <dbReference type="ARBA" id="ARBA00022737"/>
    </source>
</evidence>
<dbReference type="CDD" id="cd00200">
    <property type="entry name" value="WD40"/>
    <property type="match status" value="1"/>
</dbReference>
<evidence type="ECO:0000256" key="1">
    <source>
        <dbReference type="ARBA" id="ARBA00004496"/>
    </source>
</evidence>
<evidence type="ECO:0000256" key="4">
    <source>
        <dbReference type="ARBA" id="ARBA00022553"/>
    </source>
</evidence>
<evidence type="ECO:0000313" key="12">
    <source>
        <dbReference type="EMBL" id="KAJ4935498.1"/>
    </source>
</evidence>
<evidence type="ECO:0000256" key="3">
    <source>
        <dbReference type="ARBA" id="ARBA00022490"/>
    </source>
</evidence>
<dbReference type="GO" id="GO:0044877">
    <property type="term" value="F:protein-containing complex binding"/>
    <property type="evidence" value="ECO:0007669"/>
    <property type="project" value="TreeGrafter"/>
</dbReference>
<keyword evidence="8" id="KW-0175">Coiled coil</keyword>
<evidence type="ECO:0000313" key="13">
    <source>
        <dbReference type="Proteomes" id="UP001219934"/>
    </source>
</evidence>
<gene>
    <name evidence="12" type="ORF">JOQ06_017030</name>
</gene>
<evidence type="ECO:0000256" key="5">
    <source>
        <dbReference type="ARBA" id="ARBA00022574"/>
    </source>
</evidence>
<dbReference type="AlphaFoldDB" id="A0AAD6B2T1"/>
<protein>
    <recommendedName>
        <fullName evidence="11">Striatin N-terminal domain-containing protein</fullName>
    </recommendedName>
</protein>
<keyword evidence="7" id="KW-0112">Calmodulin-binding</keyword>
<dbReference type="GO" id="GO:0005516">
    <property type="term" value="F:calmodulin binding"/>
    <property type="evidence" value="ECO:0007669"/>
    <property type="project" value="UniProtKB-KW"/>
</dbReference>
<feature type="repeat" description="WD" evidence="9">
    <location>
        <begin position="670"/>
        <end position="711"/>
    </location>
</feature>
<dbReference type="Pfam" id="PF00400">
    <property type="entry name" value="WD40"/>
    <property type="match status" value="4"/>
</dbReference>